<organism evidence="1 2">
    <name type="scientific">Populus trichocarpa</name>
    <name type="common">Western balsam poplar</name>
    <name type="synonym">Populus balsamifera subsp. trichocarpa</name>
    <dbReference type="NCBI Taxonomy" id="3694"/>
    <lineage>
        <taxon>Eukaryota</taxon>
        <taxon>Viridiplantae</taxon>
        <taxon>Streptophyta</taxon>
        <taxon>Embryophyta</taxon>
        <taxon>Tracheophyta</taxon>
        <taxon>Spermatophyta</taxon>
        <taxon>Magnoliopsida</taxon>
        <taxon>eudicotyledons</taxon>
        <taxon>Gunneridae</taxon>
        <taxon>Pentapetalae</taxon>
        <taxon>rosids</taxon>
        <taxon>fabids</taxon>
        <taxon>Malpighiales</taxon>
        <taxon>Salicaceae</taxon>
        <taxon>Saliceae</taxon>
        <taxon>Populus</taxon>
    </lineage>
</organism>
<dbReference type="EMBL" id="CM009306">
    <property type="protein sequence ID" value="KAI9379032.1"/>
    <property type="molecule type" value="Genomic_DNA"/>
</dbReference>
<protein>
    <submittedName>
        <fullName evidence="1">Uncharacterized protein</fullName>
    </submittedName>
</protein>
<gene>
    <name evidence="1" type="ORF">POPTR_017G031900v4</name>
</gene>
<evidence type="ECO:0000313" key="1">
    <source>
        <dbReference type="EMBL" id="KAI9379032.1"/>
    </source>
</evidence>
<evidence type="ECO:0000313" key="2">
    <source>
        <dbReference type="Proteomes" id="UP000006729"/>
    </source>
</evidence>
<reference evidence="1 2" key="1">
    <citation type="journal article" date="2006" name="Science">
        <title>The genome of black cottonwood, Populus trichocarpa (Torr. &amp; Gray).</title>
        <authorList>
            <person name="Tuskan G.A."/>
            <person name="Difazio S."/>
            <person name="Jansson S."/>
            <person name="Bohlmann J."/>
            <person name="Grigoriev I."/>
            <person name="Hellsten U."/>
            <person name="Putnam N."/>
            <person name="Ralph S."/>
            <person name="Rombauts S."/>
            <person name="Salamov A."/>
            <person name="Schein J."/>
            <person name="Sterck L."/>
            <person name="Aerts A."/>
            <person name="Bhalerao R.R."/>
            <person name="Bhalerao R.P."/>
            <person name="Blaudez D."/>
            <person name="Boerjan W."/>
            <person name="Brun A."/>
            <person name="Brunner A."/>
            <person name="Busov V."/>
            <person name="Campbell M."/>
            <person name="Carlson J."/>
            <person name="Chalot M."/>
            <person name="Chapman J."/>
            <person name="Chen G.L."/>
            <person name="Cooper D."/>
            <person name="Coutinho P.M."/>
            <person name="Couturier J."/>
            <person name="Covert S."/>
            <person name="Cronk Q."/>
            <person name="Cunningham R."/>
            <person name="Davis J."/>
            <person name="Degroeve S."/>
            <person name="Dejardin A."/>
            <person name="Depamphilis C."/>
            <person name="Detter J."/>
            <person name="Dirks B."/>
            <person name="Dubchak I."/>
            <person name="Duplessis S."/>
            <person name="Ehlting J."/>
            <person name="Ellis B."/>
            <person name="Gendler K."/>
            <person name="Goodstein D."/>
            <person name="Gribskov M."/>
            <person name="Grimwood J."/>
            <person name="Groover A."/>
            <person name="Gunter L."/>
            <person name="Hamberger B."/>
            <person name="Heinze B."/>
            <person name="Helariutta Y."/>
            <person name="Henrissat B."/>
            <person name="Holligan D."/>
            <person name="Holt R."/>
            <person name="Huang W."/>
            <person name="Islam-Faridi N."/>
            <person name="Jones S."/>
            <person name="Jones-Rhoades M."/>
            <person name="Jorgensen R."/>
            <person name="Joshi C."/>
            <person name="Kangasjarvi J."/>
            <person name="Karlsson J."/>
            <person name="Kelleher C."/>
            <person name="Kirkpatrick R."/>
            <person name="Kirst M."/>
            <person name="Kohler A."/>
            <person name="Kalluri U."/>
            <person name="Larimer F."/>
            <person name="Leebens-Mack J."/>
            <person name="Leple J.C."/>
            <person name="Locascio P."/>
            <person name="Lou Y."/>
            <person name="Lucas S."/>
            <person name="Martin F."/>
            <person name="Montanini B."/>
            <person name="Napoli C."/>
            <person name="Nelson D.R."/>
            <person name="Nelson C."/>
            <person name="Nieminen K."/>
            <person name="Nilsson O."/>
            <person name="Pereda V."/>
            <person name="Peter G."/>
            <person name="Philippe R."/>
            <person name="Pilate G."/>
            <person name="Poliakov A."/>
            <person name="Razumovskaya J."/>
            <person name="Richardson P."/>
            <person name="Rinaldi C."/>
            <person name="Ritland K."/>
            <person name="Rouze P."/>
            <person name="Ryaboy D."/>
            <person name="Schmutz J."/>
            <person name="Schrader J."/>
            <person name="Segerman B."/>
            <person name="Shin H."/>
            <person name="Siddiqui A."/>
            <person name="Sterky F."/>
            <person name="Terry A."/>
            <person name="Tsai C.J."/>
            <person name="Uberbacher E."/>
            <person name="Unneberg P."/>
            <person name="Vahala J."/>
            <person name="Wall K."/>
            <person name="Wessler S."/>
            <person name="Yang G."/>
            <person name="Yin T."/>
            <person name="Douglas C."/>
            <person name="Marra M."/>
            <person name="Sandberg G."/>
            <person name="Van de Peer Y."/>
            <person name="Rokhsar D."/>
        </authorList>
    </citation>
    <scope>NUCLEOTIDE SEQUENCE [LARGE SCALE GENOMIC DNA]</scope>
    <source>
        <strain evidence="2">cv. Nisqually</strain>
    </source>
</reference>
<keyword evidence="2" id="KW-1185">Reference proteome</keyword>
<dbReference type="Proteomes" id="UP000006729">
    <property type="component" value="Chromosome 17"/>
</dbReference>
<name>A0ACC0RQB6_POPTR</name>
<accession>A0ACC0RQB6</accession>
<sequence>MRHLPKHPNIASFKEAYEDRDAVRLVMELCKGGEFFYRIVSKRNCTDRAAAMVTKTILESVKVLPFYRLG</sequence>
<proteinExistence type="predicted"/>
<comment type="caution">
    <text evidence="1">The sequence shown here is derived from an EMBL/GenBank/DDBJ whole genome shotgun (WGS) entry which is preliminary data.</text>
</comment>